<proteinExistence type="predicted"/>
<gene>
    <name evidence="1" type="ORF">HNQ03_000566</name>
</gene>
<evidence type="ECO:0000313" key="2">
    <source>
        <dbReference type="Proteomes" id="UP000610746"/>
    </source>
</evidence>
<protein>
    <submittedName>
        <fullName evidence="1">Peptidoglycan/xylan/chitin deacetylase (PgdA/CDA1 family)</fullName>
    </submittedName>
</protein>
<dbReference type="SUPFAM" id="SSF88713">
    <property type="entry name" value="Glycoside hydrolase/deacetylase"/>
    <property type="match status" value="1"/>
</dbReference>
<accession>A0A8J8G8L9</accession>
<dbReference type="Gene3D" id="3.20.20.370">
    <property type="entry name" value="Glycoside hydrolase/deacetylase"/>
    <property type="match status" value="1"/>
</dbReference>
<dbReference type="EMBL" id="JABSNO010000003">
    <property type="protein sequence ID" value="NRS91499.1"/>
    <property type="molecule type" value="Genomic_DNA"/>
</dbReference>
<dbReference type="Proteomes" id="UP000610746">
    <property type="component" value="Unassembled WGS sequence"/>
</dbReference>
<organism evidence="1 2">
    <name type="scientific">Frigoriflavimonas asaccharolytica</name>
    <dbReference type="NCBI Taxonomy" id="2735899"/>
    <lineage>
        <taxon>Bacteria</taxon>
        <taxon>Pseudomonadati</taxon>
        <taxon>Bacteroidota</taxon>
        <taxon>Flavobacteriia</taxon>
        <taxon>Flavobacteriales</taxon>
        <taxon>Weeksellaceae</taxon>
        <taxon>Frigoriflavimonas</taxon>
    </lineage>
</organism>
<dbReference type="AlphaFoldDB" id="A0A8J8G8L9"/>
<evidence type="ECO:0000313" key="1">
    <source>
        <dbReference type="EMBL" id="NRS91499.1"/>
    </source>
</evidence>
<reference evidence="1" key="1">
    <citation type="submission" date="2020-05" db="EMBL/GenBank/DDBJ databases">
        <title>Genomic Encyclopedia of Type Strains, Phase IV (KMG-V): Genome sequencing to study the core and pangenomes of soil and plant-associated prokaryotes.</title>
        <authorList>
            <person name="Whitman W."/>
        </authorList>
    </citation>
    <scope>NUCLEOTIDE SEQUENCE</scope>
    <source>
        <strain evidence="1">16F</strain>
    </source>
</reference>
<keyword evidence="2" id="KW-1185">Reference proteome</keyword>
<dbReference type="InterPro" id="IPR011330">
    <property type="entry name" value="Glyco_hydro/deAcase_b/a-brl"/>
</dbReference>
<dbReference type="GO" id="GO:0005975">
    <property type="term" value="P:carbohydrate metabolic process"/>
    <property type="evidence" value="ECO:0007669"/>
    <property type="project" value="InterPro"/>
</dbReference>
<name>A0A8J8G8L9_9FLAO</name>
<comment type="caution">
    <text evidence="1">The sequence shown here is derived from an EMBL/GenBank/DDBJ whole genome shotgun (WGS) entry which is preliminary data.</text>
</comment>
<sequence>MKKMGFAIGNHSRSHARFPKIDFEIQKAELLEANSILLKENLSEDLNFCFPFGDDSVNNEFFEWMYSEANILKSFGTAGLKKDHFINHLHRILMEHENFDASEIIKSEYIYYFLKSFFNKNKIRR</sequence>